<evidence type="ECO:0000313" key="2">
    <source>
        <dbReference type="EMBL" id="TQL60037.1"/>
    </source>
</evidence>
<dbReference type="RefSeq" id="WP_141787983.1">
    <property type="nucleotide sequence ID" value="NZ_BAAAKX010000005.1"/>
</dbReference>
<dbReference type="EMBL" id="VFOQ01000001">
    <property type="protein sequence ID" value="TQL60037.1"/>
    <property type="molecule type" value="Genomic_DNA"/>
</dbReference>
<sequence length="242" mass="24860">MTRAVDRPAFYAGGAGTGGVRDWVTLLHPPYTAWHLSYVAIGAALAPHFTAWRLGGTLAAFFLAVGVGAHALDELAGRPLQTGIPAAALVSAAGVSIAAAVVAGLLYGGLRLLPFVVVGAVLVLAYNLELGRGILHNGVGFALGWGAFPVLTGYYAQDFRLGTAAVLAAAAAFFLSLGQRALSLPARTLRRRTQAVHGRIVYLDGGQVDVDRNVLLGPLEGALRAVAGGLVMLAAAMVASRL</sequence>
<comment type="caution">
    <text evidence="2">The sequence shown here is derived from an EMBL/GenBank/DDBJ whole genome shotgun (WGS) entry which is preliminary data.</text>
</comment>
<keyword evidence="3" id="KW-1185">Reference proteome</keyword>
<reference evidence="2 3" key="1">
    <citation type="submission" date="2019-06" db="EMBL/GenBank/DDBJ databases">
        <title>Sequencing the genomes of 1000 actinobacteria strains.</title>
        <authorList>
            <person name="Klenk H.-P."/>
        </authorList>
    </citation>
    <scope>NUCLEOTIDE SEQUENCE [LARGE SCALE GENOMIC DNA]</scope>
    <source>
        <strain evidence="2 3">DSM 18082</strain>
    </source>
</reference>
<keyword evidence="1" id="KW-0472">Membrane</keyword>
<accession>A0A542ZI65</accession>
<feature type="transmembrane region" description="Helical" evidence="1">
    <location>
        <begin position="161"/>
        <end position="182"/>
    </location>
</feature>
<feature type="transmembrane region" description="Helical" evidence="1">
    <location>
        <begin position="84"/>
        <end position="106"/>
    </location>
</feature>
<gene>
    <name evidence="2" type="ORF">FB474_1413</name>
</gene>
<keyword evidence="1" id="KW-1133">Transmembrane helix</keyword>
<feature type="transmembrane region" description="Helical" evidence="1">
    <location>
        <begin position="51"/>
        <end position="72"/>
    </location>
</feature>
<feature type="transmembrane region" description="Helical" evidence="1">
    <location>
        <begin position="135"/>
        <end position="155"/>
    </location>
</feature>
<name>A0A542ZI65_9MICO</name>
<feature type="transmembrane region" description="Helical" evidence="1">
    <location>
        <begin position="112"/>
        <end position="128"/>
    </location>
</feature>
<dbReference type="AlphaFoldDB" id="A0A542ZI65"/>
<dbReference type="Proteomes" id="UP000319514">
    <property type="component" value="Unassembled WGS sequence"/>
</dbReference>
<dbReference type="OrthoDB" id="5187092at2"/>
<protein>
    <submittedName>
        <fullName evidence="2">Uncharacterized protein</fullName>
    </submittedName>
</protein>
<keyword evidence="1" id="KW-0812">Transmembrane</keyword>
<proteinExistence type="predicted"/>
<evidence type="ECO:0000256" key="1">
    <source>
        <dbReference type="SAM" id="Phobius"/>
    </source>
</evidence>
<evidence type="ECO:0000313" key="3">
    <source>
        <dbReference type="Proteomes" id="UP000319514"/>
    </source>
</evidence>
<organism evidence="2 3">
    <name type="scientific">Oryzihumus leptocrescens</name>
    <dbReference type="NCBI Taxonomy" id="297536"/>
    <lineage>
        <taxon>Bacteria</taxon>
        <taxon>Bacillati</taxon>
        <taxon>Actinomycetota</taxon>
        <taxon>Actinomycetes</taxon>
        <taxon>Micrococcales</taxon>
        <taxon>Intrasporangiaceae</taxon>
        <taxon>Oryzihumus</taxon>
    </lineage>
</organism>